<keyword evidence="3" id="KW-1185">Reference proteome</keyword>
<comment type="caution">
    <text evidence="2">The sequence shown here is derived from an EMBL/GenBank/DDBJ whole genome shotgun (WGS) entry which is preliminary data.</text>
</comment>
<reference evidence="2 3" key="1">
    <citation type="journal article" date="2022" name="Nat. Ecol. Evol.">
        <title>A masculinizing supergene underlies an exaggerated male reproductive morph in a spider.</title>
        <authorList>
            <person name="Hendrickx F."/>
            <person name="De Corte Z."/>
            <person name="Sonet G."/>
            <person name="Van Belleghem S.M."/>
            <person name="Kostlbacher S."/>
            <person name="Vangestel C."/>
        </authorList>
    </citation>
    <scope>NUCLEOTIDE SEQUENCE [LARGE SCALE GENOMIC DNA]</scope>
    <source>
        <strain evidence="2">W744_W776</strain>
    </source>
</reference>
<accession>A0AAV6VW17</accession>
<evidence type="ECO:0000313" key="2">
    <source>
        <dbReference type="EMBL" id="KAG8200303.1"/>
    </source>
</evidence>
<proteinExistence type="predicted"/>
<evidence type="ECO:0000256" key="1">
    <source>
        <dbReference type="SAM" id="MobiDB-lite"/>
    </source>
</evidence>
<sequence length="109" mass="12592">MQVTATQDTPAESAFRSRHHLGKPTKRTKNALPKSPRKKKEVNKMLAIQEGLMLKESSNQFKTKSTAIPEETEQSVQTFYKRDDVSRMLPGKRDCDVYLAIRRKFKHES</sequence>
<feature type="region of interest" description="Disordered" evidence="1">
    <location>
        <begin position="1"/>
        <end position="41"/>
    </location>
</feature>
<feature type="compositionally biased region" description="Basic residues" evidence="1">
    <location>
        <begin position="16"/>
        <end position="41"/>
    </location>
</feature>
<dbReference type="Proteomes" id="UP000827092">
    <property type="component" value="Unassembled WGS sequence"/>
</dbReference>
<protein>
    <submittedName>
        <fullName evidence="2">Uncharacterized protein</fullName>
    </submittedName>
</protein>
<gene>
    <name evidence="2" type="ORF">JTE90_028487</name>
</gene>
<evidence type="ECO:0000313" key="3">
    <source>
        <dbReference type="Proteomes" id="UP000827092"/>
    </source>
</evidence>
<dbReference type="EMBL" id="JAFNEN010000016">
    <property type="protein sequence ID" value="KAG8200303.1"/>
    <property type="molecule type" value="Genomic_DNA"/>
</dbReference>
<name>A0AAV6VW17_9ARAC</name>
<feature type="compositionally biased region" description="Polar residues" evidence="1">
    <location>
        <begin position="1"/>
        <end position="10"/>
    </location>
</feature>
<organism evidence="2 3">
    <name type="scientific">Oedothorax gibbosus</name>
    <dbReference type="NCBI Taxonomy" id="931172"/>
    <lineage>
        <taxon>Eukaryota</taxon>
        <taxon>Metazoa</taxon>
        <taxon>Ecdysozoa</taxon>
        <taxon>Arthropoda</taxon>
        <taxon>Chelicerata</taxon>
        <taxon>Arachnida</taxon>
        <taxon>Araneae</taxon>
        <taxon>Araneomorphae</taxon>
        <taxon>Entelegynae</taxon>
        <taxon>Araneoidea</taxon>
        <taxon>Linyphiidae</taxon>
        <taxon>Erigoninae</taxon>
        <taxon>Oedothorax</taxon>
    </lineage>
</organism>
<dbReference type="AlphaFoldDB" id="A0AAV6VW17"/>